<protein>
    <recommendedName>
        <fullName evidence="2">VOC domain-containing protein</fullName>
    </recommendedName>
</protein>
<proteinExistence type="predicted"/>
<sequence>MLAINHIGVSVPDIEAAVRWYTKVMGFHLLGGKIKHFKRAETGNNGIFKIYPPSLQEVKLGFMATRNGVGFEVFEFVEPGHQQPRDFHYNLGGFFHLCVTDANPDALLARVISKGGSAVGEPIMNSTSKSRCIYCKDPWGNVLELMNMSFDRMGTLDSADGIDIELDI</sequence>
<name>A0A8H6ML04_9PEZI</name>
<dbReference type="Proteomes" id="UP000652219">
    <property type="component" value="Unassembled WGS sequence"/>
</dbReference>
<dbReference type="GO" id="GO:0046491">
    <property type="term" value="P:L-methylmalonyl-CoA metabolic process"/>
    <property type="evidence" value="ECO:0007669"/>
    <property type="project" value="TreeGrafter"/>
</dbReference>
<evidence type="ECO:0000256" key="1">
    <source>
        <dbReference type="ARBA" id="ARBA00022723"/>
    </source>
</evidence>
<dbReference type="InterPro" id="IPR037523">
    <property type="entry name" value="VOC_core"/>
</dbReference>
<dbReference type="AlphaFoldDB" id="A0A8H6ML04"/>
<evidence type="ECO:0000259" key="2">
    <source>
        <dbReference type="PROSITE" id="PS51819"/>
    </source>
</evidence>
<dbReference type="PANTHER" id="PTHR43048">
    <property type="entry name" value="METHYLMALONYL-COA EPIMERASE"/>
    <property type="match status" value="1"/>
</dbReference>
<dbReference type="InterPro" id="IPR029068">
    <property type="entry name" value="Glyas_Bleomycin-R_OHBP_Dase"/>
</dbReference>
<dbReference type="PANTHER" id="PTHR43048:SF6">
    <property type="entry name" value="BLR8189 PROTEIN"/>
    <property type="match status" value="1"/>
</dbReference>
<organism evidence="3 4">
    <name type="scientific">Colletotrichum sojae</name>
    <dbReference type="NCBI Taxonomy" id="2175907"/>
    <lineage>
        <taxon>Eukaryota</taxon>
        <taxon>Fungi</taxon>
        <taxon>Dikarya</taxon>
        <taxon>Ascomycota</taxon>
        <taxon>Pezizomycotina</taxon>
        <taxon>Sordariomycetes</taxon>
        <taxon>Hypocreomycetidae</taxon>
        <taxon>Glomerellales</taxon>
        <taxon>Glomerellaceae</taxon>
        <taxon>Colletotrichum</taxon>
        <taxon>Colletotrichum orchidearum species complex</taxon>
    </lineage>
</organism>
<keyword evidence="1" id="KW-0479">Metal-binding</keyword>
<dbReference type="InterPro" id="IPR051785">
    <property type="entry name" value="MMCE/EMCE_epimerase"/>
</dbReference>
<feature type="domain" description="VOC" evidence="2">
    <location>
        <begin position="3"/>
        <end position="148"/>
    </location>
</feature>
<dbReference type="GO" id="GO:0046872">
    <property type="term" value="F:metal ion binding"/>
    <property type="evidence" value="ECO:0007669"/>
    <property type="project" value="UniProtKB-KW"/>
</dbReference>
<dbReference type="GO" id="GO:0004493">
    <property type="term" value="F:methylmalonyl-CoA epimerase activity"/>
    <property type="evidence" value="ECO:0007669"/>
    <property type="project" value="TreeGrafter"/>
</dbReference>
<dbReference type="PROSITE" id="PS51819">
    <property type="entry name" value="VOC"/>
    <property type="match status" value="1"/>
</dbReference>
<dbReference type="InterPro" id="IPR004360">
    <property type="entry name" value="Glyas_Fos-R_dOase_dom"/>
</dbReference>
<accession>A0A8H6ML04</accession>
<comment type="caution">
    <text evidence="3">The sequence shown here is derived from an EMBL/GenBank/DDBJ whole genome shotgun (WGS) entry which is preliminary data.</text>
</comment>
<dbReference type="SUPFAM" id="SSF54593">
    <property type="entry name" value="Glyoxalase/Bleomycin resistance protein/Dihydroxybiphenyl dioxygenase"/>
    <property type="match status" value="1"/>
</dbReference>
<dbReference type="EMBL" id="WIGN01000399">
    <property type="protein sequence ID" value="KAF6794977.1"/>
    <property type="molecule type" value="Genomic_DNA"/>
</dbReference>
<evidence type="ECO:0000313" key="4">
    <source>
        <dbReference type="Proteomes" id="UP000652219"/>
    </source>
</evidence>
<reference evidence="3 4" key="1">
    <citation type="journal article" date="2020" name="Phytopathology">
        <title>Genome Sequence Resources of Colletotrichum truncatum, C. plurivorum, C. musicola, and C. sojae: Four Species Pathogenic to Soybean (Glycine max).</title>
        <authorList>
            <person name="Rogerio F."/>
            <person name="Boufleur T.R."/>
            <person name="Ciampi-Guillardi M."/>
            <person name="Sukno S.A."/>
            <person name="Thon M.R."/>
            <person name="Massola Junior N.S."/>
            <person name="Baroncelli R."/>
        </authorList>
    </citation>
    <scope>NUCLEOTIDE SEQUENCE [LARGE SCALE GENOMIC DNA]</scope>
    <source>
        <strain evidence="3 4">LFN0009</strain>
    </source>
</reference>
<evidence type="ECO:0000313" key="3">
    <source>
        <dbReference type="EMBL" id="KAF6794977.1"/>
    </source>
</evidence>
<keyword evidence="4" id="KW-1185">Reference proteome</keyword>
<dbReference type="Gene3D" id="3.10.180.10">
    <property type="entry name" value="2,3-Dihydroxybiphenyl 1,2-Dioxygenase, domain 1"/>
    <property type="match status" value="1"/>
</dbReference>
<gene>
    <name evidence="3" type="ORF">CSOJ01_13555</name>
</gene>
<dbReference type="Pfam" id="PF00903">
    <property type="entry name" value="Glyoxalase"/>
    <property type="match status" value="1"/>
</dbReference>